<protein>
    <submittedName>
        <fullName evidence="2">Nuclear transport factor 2 family protein</fullName>
    </submittedName>
</protein>
<evidence type="ECO:0000313" key="3">
    <source>
        <dbReference type="Proteomes" id="UP000826300"/>
    </source>
</evidence>
<dbReference type="RefSeq" id="WP_220661797.1">
    <property type="nucleotide sequence ID" value="NZ_CP069370.1"/>
</dbReference>
<dbReference type="SUPFAM" id="SSF54427">
    <property type="entry name" value="NTF2-like"/>
    <property type="match status" value="1"/>
</dbReference>
<dbReference type="InterPro" id="IPR032710">
    <property type="entry name" value="NTF2-like_dom_sf"/>
</dbReference>
<dbReference type="EMBL" id="CP069370">
    <property type="protein sequence ID" value="QYZ69579.1"/>
    <property type="molecule type" value="Genomic_DNA"/>
</dbReference>
<dbReference type="AlphaFoldDB" id="A0A8G0ZX04"/>
<proteinExistence type="predicted"/>
<gene>
    <name evidence="2" type="ORF">JO391_17945</name>
</gene>
<sequence>MRRLDPASDEAQALLAFESQRRRALIAADRAALDQLLHDDLIHVHSSGLVHGKADFIAHVGRMGGFIAIERGALDLRLGQDTALIAGPTRNTVRRLESGETAVLDGYGSVLVTWAAGRWQVLLSQLTIFRTG</sequence>
<evidence type="ECO:0000313" key="2">
    <source>
        <dbReference type="EMBL" id="QYZ69579.1"/>
    </source>
</evidence>
<evidence type="ECO:0000259" key="1">
    <source>
        <dbReference type="Pfam" id="PF14534"/>
    </source>
</evidence>
<keyword evidence="3" id="KW-1185">Reference proteome</keyword>
<reference evidence="2" key="1">
    <citation type="submission" date="2021-02" db="EMBL/GenBank/DDBJ databases">
        <title>Rhodobacter shimadae sp. nov., an aerobic anoxygenic phototrophic bacterium isolated from a hot spring.</title>
        <authorList>
            <person name="Muramatsu S."/>
            <person name="Haruta S."/>
            <person name="Hirose S."/>
            <person name="Hanada S."/>
        </authorList>
    </citation>
    <scope>NUCLEOTIDE SEQUENCE</scope>
    <source>
        <strain evidence="2">N10</strain>
    </source>
</reference>
<feature type="domain" description="DUF4440" evidence="1">
    <location>
        <begin position="14"/>
        <end position="121"/>
    </location>
</feature>
<dbReference type="Proteomes" id="UP000826300">
    <property type="component" value="Chromosome"/>
</dbReference>
<name>A0A8G0ZX04_9RHOB</name>
<dbReference type="InterPro" id="IPR027843">
    <property type="entry name" value="DUF4440"/>
</dbReference>
<organism evidence="2 3">
    <name type="scientific">Neotabrizicola shimadae</name>
    <dbReference type="NCBI Taxonomy" id="2807096"/>
    <lineage>
        <taxon>Bacteria</taxon>
        <taxon>Pseudomonadati</taxon>
        <taxon>Pseudomonadota</taxon>
        <taxon>Alphaproteobacteria</taxon>
        <taxon>Rhodobacterales</taxon>
        <taxon>Paracoccaceae</taxon>
        <taxon>Neotabrizicola</taxon>
    </lineage>
</organism>
<accession>A0A8G0ZX04</accession>
<dbReference type="Pfam" id="PF14534">
    <property type="entry name" value="DUF4440"/>
    <property type="match status" value="1"/>
</dbReference>
<dbReference type="Gene3D" id="3.10.450.50">
    <property type="match status" value="1"/>
</dbReference>
<dbReference type="KEGG" id="nsm:JO391_17945"/>